<gene>
    <name evidence="2" type="ORF">AMJ39_01830</name>
</gene>
<evidence type="ECO:0000256" key="1">
    <source>
        <dbReference type="SAM" id="Phobius"/>
    </source>
</evidence>
<keyword evidence="1" id="KW-1133">Transmembrane helix</keyword>
<feature type="transmembrane region" description="Helical" evidence="1">
    <location>
        <begin position="89"/>
        <end position="118"/>
    </location>
</feature>
<accession>A0A0S7WVE4</accession>
<feature type="transmembrane region" description="Helical" evidence="1">
    <location>
        <begin position="124"/>
        <end position="143"/>
    </location>
</feature>
<dbReference type="PANTHER" id="PTHR36007:SF2">
    <property type="entry name" value="TRANSPORT PROTEIN-RELATED"/>
    <property type="match status" value="1"/>
</dbReference>
<dbReference type="EMBL" id="LIZS01000006">
    <property type="protein sequence ID" value="KPJ54174.1"/>
    <property type="molecule type" value="Genomic_DNA"/>
</dbReference>
<evidence type="ECO:0000313" key="2">
    <source>
        <dbReference type="EMBL" id="KPJ54174.1"/>
    </source>
</evidence>
<dbReference type="STRING" id="1703770.AMJ39_01830"/>
<dbReference type="AlphaFoldDB" id="A0A0S7WVE4"/>
<reference evidence="2 3" key="1">
    <citation type="journal article" date="2015" name="Microbiome">
        <title>Genomic resolution of linkages in carbon, nitrogen, and sulfur cycling among widespread estuary sediment bacteria.</title>
        <authorList>
            <person name="Baker B.J."/>
            <person name="Lazar C.S."/>
            <person name="Teske A.P."/>
            <person name="Dick G.J."/>
        </authorList>
    </citation>
    <scope>NUCLEOTIDE SEQUENCE [LARGE SCALE GENOMIC DNA]</scope>
    <source>
        <strain evidence="2">DG_24</strain>
    </source>
</reference>
<dbReference type="PANTHER" id="PTHR36007">
    <property type="entry name" value="TRANSPORT PROTEIN-RELATED"/>
    <property type="match status" value="1"/>
</dbReference>
<keyword evidence="1" id="KW-0812">Transmembrane</keyword>
<protein>
    <recommendedName>
        <fullName evidence="4">Ligand-binding protein SH3</fullName>
    </recommendedName>
</protein>
<sequence>MPRELIVVAIATLPVFELRGSIPVALGLFQMTWWYGFCLSVVGNLIPVVPLLIALGPVSQRLSRFAIWDRFFQWLFARTRRRSDIVRRYGAVGLMLFVAIPLPVTGAWTGCVAAFLFGVDLMQALPAIILGVCIAGTVVTSLIKLGVVGAIIAGGALTFIALTSFMGWVRRDRA</sequence>
<feature type="transmembrane region" description="Helical" evidence="1">
    <location>
        <begin position="150"/>
        <end position="169"/>
    </location>
</feature>
<evidence type="ECO:0008006" key="4">
    <source>
        <dbReference type="Google" id="ProtNLM"/>
    </source>
</evidence>
<proteinExistence type="predicted"/>
<organism evidence="2 3">
    <name type="scientific">candidate division TA06 bacterium DG_24</name>
    <dbReference type="NCBI Taxonomy" id="1703770"/>
    <lineage>
        <taxon>Bacteria</taxon>
        <taxon>Bacteria division TA06</taxon>
    </lineage>
</organism>
<keyword evidence="1" id="KW-0472">Membrane</keyword>
<evidence type="ECO:0000313" key="3">
    <source>
        <dbReference type="Proteomes" id="UP000052008"/>
    </source>
</evidence>
<dbReference type="Proteomes" id="UP000052008">
    <property type="component" value="Unassembled WGS sequence"/>
</dbReference>
<dbReference type="InterPro" id="IPR009577">
    <property type="entry name" value="Sm_multidrug_ex"/>
</dbReference>
<feature type="transmembrane region" description="Helical" evidence="1">
    <location>
        <begin position="31"/>
        <end position="55"/>
    </location>
</feature>
<dbReference type="Pfam" id="PF06695">
    <property type="entry name" value="Sm_multidrug_ex"/>
    <property type="match status" value="1"/>
</dbReference>
<comment type="caution">
    <text evidence="2">The sequence shown here is derived from an EMBL/GenBank/DDBJ whole genome shotgun (WGS) entry which is preliminary data.</text>
</comment>
<name>A0A0S7WVE4_UNCT6</name>